<evidence type="ECO:0000256" key="4">
    <source>
        <dbReference type="ARBA" id="ARBA00022475"/>
    </source>
</evidence>
<feature type="transmembrane region" description="Helical" evidence="9">
    <location>
        <begin position="350"/>
        <end position="374"/>
    </location>
</feature>
<evidence type="ECO:0000256" key="2">
    <source>
        <dbReference type="ARBA" id="ARBA00009261"/>
    </source>
</evidence>
<dbReference type="Gene3D" id="1.20.1740.10">
    <property type="entry name" value="Amino acid/polyamine transporter I"/>
    <property type="match status" value="1"/>
</dbReference>
<name>A0A0J1K4T8_9GAMM</name>
<feature type="transmembrane region" description="Helical" evidence="9">
    <location>
        <begin position="20"/>
        <end position="38"/>
    </location>
</feature>
<dbReference type="GO" id="GO:0005886">
    <property type="term" value="C:plasma membrane"/>
    <property type="evidence" value="ECO:0007669"/>
    <property type="project" value="UniProtKB-SubCell"/>
</dbReference>
<feature type="transmembrane region" description="Helical" evidence="9">
    <location>
        <begin position="98"/>
        <end position="119"/>
    </location>
</feature>
<evidence type="ECO:0000256" key="6">
    <source>
        <dbReference type="ARBA" id="ARBA00022847"/>
    </source>
</evidence>
<protein>
    <submittedName>
        <fullName evidence="10">Sodium:alanine symporter</fullName>
    </submittedName>
</protein>
<dbReference type="PRINTS" id="PR00175">
    <property type="entry name" value="NAALASMPORT"/>
</dbReference>
<evidence type="ECO:0000256" key="8">
    <source>
        <dbReference type="ARBA" id="ARBA00023136"/>
    </source>
</evidence>
<dbReference type="PATRIC" id="fig|320778.3.peg.2463"/>
<evidence type="ECO:0000256" key="1">
    <source>
        <dbReference type="ARBA" id="ARBA00004651"/>
    </source>
</evidence>
<keyword evidence="8 9" id="KW-0472">Membrane</keyword>
<dbReference type="PROSITE" id="PS00873">
    <property type="entry name" value="NA_ALANINE_SYMP"/>
    <property type="match status" value="1"/>
</dbReference>
<evidence type="ECO:0000256" key="5">
    <source>
        <dbReference type="ARBA" id="ARBA00022692"/>
    </source>
</evidence>
<feature type="transmembrane region" description="Helical" evidence="9">
    <location>
        <begin position="239"/>
        <end position="266"/>
    </location>
</feature>
<dbReference type="Proteomes" id="UP000035909">
    <property type="component" value="Unassembled WGS sequence"/>
</dbReference>
<feature type="transmembrane region" description="Helical" evidence="9">
    <location>
        <begin position="213"/>
        <end position="233"/>
    </location>
</feature>
<dbReference type="InterPro" id="IPR001463">
    <property type="entry name" value="Na/Ala_symport"/>
</dbReference>
<feature type="transmembrane region" description="Helical" evidence="9">
    <location>
        <begin position="308"/>
        <end position="330"/>
    </location>
</feature>
<organism evidence="10 11">
    <name type="scientific">Photobacterium ganghwense</name>
    <dbReference type="NCBI Taxonomy" id="320778"/>
    <lineage>
        <taxon>Bacteria</taxon>
        <taxon>Pseudomonadati</taxon>
        <taxon>Pseudomonadota</taxon>
        <taxon>Gammaproteobacteria</taxon>
        <taxon>Vibrionales</taxon>
        <taxon>Vibrionaceae</taxon>
        <taxon>Photobacterium</taxon>
    </lineage>
</organism>
<dbReference type="EMBL" id="LDOU01000012">
    <property type="protein sequence ID" value="KLV09402.1"/>
    <property type="molecule type" value="Genomic_DNA"/>
</dbReference>
<feature type="transmembrane region" description="Helical" evidence="9">
    <location>
        <begin position="381"/>
        <end position="404"/>
    </location>
</feature>
<keyword evidence="4" id="KW-1003">Cell membrane</keyword>
<comment type="subcellular location">
    <subcellularLocation>
        <location evidence="9">Cell inner membrane</location>
        <topology evidence="9">Multi-pass membrane protein</topology>
    </subcellularLocation>
    <subcellularLocation>
        <location evidence="1">Cell membrane</location>
        <topology evidence="1">Multi-pass membrane protein</topology>
    </subcellularLocation>
</comment>
<evidence type="ECO:0000256" key="3">
    <source>
        <dbReference type="ARBA" id="ARBA00022448"/>
    </source>
</evidence>
<evidence type="ECO:0000313" key="10">
    <source>
        <dbReference type="EMBL" id="KLV09402.1"/>
    </source>
</evidence>
<dbReference type="GO" id="GO:0005283">
    <property type="term" value="F:amino acid:sodium symporter activity"/>
    <property type="evidence" value="ECO:0007669"/>
    <property type="project" value="InterPro"/>
</dbReference>
<keyword evidence="7 9" id="KW-1133">Transmembrane helix</keyword>
<comment type="similarity">
    <text evidence="2 9">Belongs to the alanine or glycine:cation symporter (AGCS) (TC 2.A.25) family.</text>
</comment>
<dbReference type="AlphaFoldDB" id="A0A0J1K4T8"/>
<keyword evidence="3 9" id="KW-0813">Transport</keyword>
<feature type="transmembrane region" description="Helical" evidence="9">
    <location>
        <begin position="59"/>
        <end position="78"/>
    </location>
</feature>
<evidence type="ECO:0000256" key="9">
    <source>
        <dbReference type="RuleBase" id="RU363064"/>
    </source>
</evidence>
<keyword evidence="11" id="KW-1185">Reference proteome</keyword>
<dbReference type="PANTHER" id="PTHR30330">
    <property type="entry name" value="AGSS FAMILY TRANSPORTER, SODIUM-ALANINE"/>
    <property type="match status" value="1"/>
</dbReference>
<sequence>MNPLYNFLQSIDNFIWGPPLLLLLVGTGLYLTIRLGLIQIRHLPLALRYLFKGDKNSKAAGDVSSFAALCTALSATIGTGNIVGVATAIKLGGPGALFWMWLAALFGMATKYAECLLAVKYRETDANGQMIGGPMYYLEKGAGQKWLAKLFALFALGVACFGIGTFPQANAIVDAAELSFAVPKEITVVVLTLLVATVTLGGVKSIASVASKVVPFMAIFYIVACLIVLVSQYSALPDAIALVISSAFTGHAATGGFVGAGIMLAIQSGIARGVFSNESGLGSAPMAAAAAKTDSCVKQGLISMTGTFFDTIIICTMTGLTLVVTNAWQSDYAGAAMTSYAFASGMNSSFIGPMMVTVGLMFFAFTTILGWNYYGERCVTYLFGVKAILPYKMFFLILIASGAFLKLDMIWLIADIVNGLMAIPNLIGLLLLRDVIISETRQFFQQLSATSTESDAELQTV</sequence>
<gene>
    <name evidence="10" type="ORF">ABT57_11315</name>
</gene>
<dbReference type="Pfam" id="PF01235">
    <property type="entry name" value="Na_Ala_symp"/>
    <property type="match status" value="1"/>
</dbReference>
<feature type="transmembrane region" description="Helical" evidence="9">
    <location>
        <begin position="146"/>
        <end position="166"/>
    </location>
</feature>
<keyword evidence="5 9" id="KW-0812">Transmembrane</keyword>
<feature type="transmembrane region" description="Helical" evidence="9">
    <location>
        <begin position="186"/>
        <end position="206"/>
    </location>
</feature>
<comment type="caution">
    <text evidence="10">The sequence shown here is derived from an EMBL/GenBank/DDBJ whole genome shotgun (WGS) entry which is preliminary data.</text>
</comment>
<dbReference type="STRING" id="320778.ABT57_11315"/>
<dbReference type="PANTHER" id="PTHR30330:SF3">
    <property type="entry name" value="TRANSCRIPTIONAL REGULATOR, LRP FAMILY"/>
    <property type="match status" value="1"/>
</dbReference>
<feature type="transmembrane region" description="Helical" evidence="9">
    <location>
        <begin position="410"/>
        <end position="432"/>
    </location>
</feature>
<dbReference type="FunFam" id="1.20.1740.10:FF:000004">
    <property type="entry name" value="Sodium:alanine symporter family protein"/>
    <property type="match status" value="1"/>
</dbReference>
<reference evidence="10 11" key="1">
    <citation type="submission" date="2015-05" db="EMBL/GenBank/DDBJ databases">
        <title>Photobacterium galathea sp. nov.</title>
        <authorList>
            <person name="Machado H."/>
            <person name="Gram L."/>
        </authorList>
    </citation>
    <scope>NUCLEOTIDE SEQUENCE [LARGE SCALE GENOMIC DNA]</scope>
    <source>
        <strain evidence="10 11">DSM 22954</strain>
    </source>
</reference>
<keyword evidence="6 9" id="KW-0769">Symport</keyword>
<proteinExistence type="inferred from homology"/>
<dbReference type="RefSeq" id="WP_047885351.1">
    <property type="nucleotide sequence ID" value="NZ_CP071325.1"/>
</dbReference>
<evidence type="ECO:0000256" key="7">
    <source>
        <dbReference type="ARBA" id="ARBA00022989"/>
    </source>
</evidence>
<evidence type="ECO:0000313" key="11">
    <source>
        <dbReference type="Proteomes" id="UP000035909"/>
    </source>
</evidence>
<dbReference type="OrthoDB" id="9806926at2"/>
<keyword evidence="9" id="KW-0997">Cell inner membrane</keyword>
<accession>A0A0J1K4T8</accession>
<dbReference type="NCBIfam" id="TIGR00835">
    <property type="entry name" value="agcS"/>
    <property type="match status" value="1"/>
</dbReference>